<dbReference type="InterPro" id="IPR036278">
    <property type="entry name" value="Sialidase_sf"/>
</dbReference>
<gene>
    <name evidence="2" type="ORF">SAMN03097708_00646</name>
</gene>
<proteinExistence type="predicted"/>
<evidence type="ECO:0000313" key="2">
    <source>
        <dbReference type="EMBL" id="SCZ52010.1"/>
    </source>
</evidence>
<dbReference type="OrthoDB" id="5778825at2"/>
<name>A0A1G5PS42_9GAMM</name>
<dbReference type="STRING" id="415747.SAMN03097708_00646"/>
<evidence type="ECO:0008006" key="4">
    <source>
        <dbReference type="Google" id="ProtNLM"/>
    </source>
</evidence>
<dbReference type="RefSeq" id="WP_092992568.1">
    <property type="nucleotide sequence ID" value="NZ_FMWD01000002.1"/>
</dbReference>
<dbReference type="EMBL" id="FMWD01000002">
    <property type="protein sequence ID" value="SCZ52010.1"/>
    <property type="molecule type" value="Genomic_DNA"/>
</dbReference>
<evidence type="ECO:0000256" key="1">
    <source>
        <dbReference type="SAM" id="MobiDB-lite"/>
    </source>
</evidence>
<protein>
    <recommendedName>
        <fullName evidence="4">BNR repeat-like domain-containing protein</fullName>
    </recommendedName>
</protein>
<sequence length="395" mass="42561">MRSLLVLVMGLPVVGLADWQFTEPVVVSGKGVEGVFPHLEAAGRQSMAITGDGVVALVWEDNRSGQPGIYLATKAPRTEHFTSPQAVNRTGSAYEPAVTTVDGGFVVAWEQDGKVLARRMDSEVGPIATLSEAGAQVTLATDEKGDVHAAWSEQEGGVGRITVAGLLFTAEGPALREKRPADAETPRGSQLYPTLAPVPGGPLLAWEDRRHGHTRLYTARPEEGGAFTEPKGLNELPPAGSARFGRGSGVTRVALASEGKLLAATWMDKREFRGGYDIYAAVSRDGGQNFGPNELTQDLFGENQPQWHPDVAVSARGRIVTAWDDPRDGTPDLWLSWRTGEGEWSSDITFEGGSGPGAQTHPVIEFEGERLHLAWLHRPEKGPVEIRYSTAEWVE</sequence>
<dbReference type="AlphaFoldDB" id="A0A1G5PS42"/>
<reference evidence="2 3" key="1">
    <citation type="submission" date="2016-10" db="EMBL/GenBank/DDBJ databases">
        <authorList>
            <person name="de Groot N.N."/>
        </authorList>
    </citation>
    <scope>NUCLEOTIDE SEQUENCE [LARGE SCALE GENOMIC DNA]</scope>
    <source>
        <strain evidence="2 3">HLD2</strain>
    </source>
</reference>
<organism evidence="2 3">
    <name type="scientific">Thiohalomonas denitrificans</name>
    <dbReference type="NCBI Taxonomy" id="415747"/>
    <lineage>
        <taxon>Bacteria</taxon>
        <taxon>Pseudomonadati</taxon>
        <taxon>Pseudomonadota</taxon>
        <taxon>Gammaproteobacteria</taxon>
        <taxon>Thiohalomonadales</taxon>
        <taxon>Thiohalomonadaceae</taxon>
        <taxon>Thiohalomonas</taxon>
    </lineage>
</organism>
<accession>A0A1G5PS42</accession>
<feature type="region of interest" description="Disordered" evidence="1">
    <location>
        <begin position="223"/>
        <end position="243"/>
    </location>
</feature>
<dbReference type="Proteomes" id="UP000199648">
    <property type="component" value="Unassembled WGS sequence"/>
</dbReference>
<dbReference type="SUPFAM" id="SSF50939">
    <property type="entry name" value="Sialidases"/>
    <property type="match status" value="1"/>
</dbReference>
<evidence type="ECO:0000313" key="3">
    <source>
        <dbReference type="Proteomes" id="UP000199648"/>
    </source>
</evidence>
<keyword evidence="3" id="KW-1185">Reference proteome</keyword>